<dbReference type="Gene3D" id="3.20.20.80">
    <property type="entry name" value="Glycosidases"/>
    <property type="match status" value="1"/>
</dbReference>
<reference evidence="6" key="2">
    <citation type="journal article" date="2015" name="Sci. Rep.">
        <title>Genetic analysis of capsular polysaccharide synthesis gene clusters in 79 capsular types of Klebsiella spp.</title>
        <authorList>
            <person name="Pan Y.J."/>
            <person name="Lin T.L."/>
            <person name="Chen C.T."/>
            <person name="Chen Y.Y."/>
            <person name="Hsieh P.F."/>
            <person name="Hsu C.R."/>
            <person name="Wu M.C."/>
            <person name="Wang J.T."/>
        </authorList>
    </citation>
    <scope>NUCLEOTIDE SEQUENCE</scope>
    <source>
        <strain evidence="6">3534/51</strain>
    </source>
</reference>
<dbReference type="InterPro" id="IPR001547">
    <property type="entry name" value="Glyco_hydro_5"/>
</dbReference>
<dbReference type="Pfam" id="PF00150">
    <property type="entry name" value="Cellulase"/>
    <property type="match status" value="1"/>
</dbReference>
<evidence type="ECO:0000256" key="2">
    <source>
        <dbReference type="ARBA" id="ARBA00023295"/>
    </source>
</evidence>
<dbReference type="InterPro" id="IPR017853">
    <property type="entry name" value="GH"/>
</dbReference>
<evidence type="ECO:0000313" key="6">
    <source>
        <dbReference type="EMBL" id="BAT24051.1"/>
    </source>
</evidence>
<sequence length="320" mass="37042">MKKISALLLFFWMSYATSATMGICVHPDSMKTNPSNIISLVTKFNFKSIRMDYRWSDVETHYGNYRFEGVTEDILQLALRNNITPLIILGGSNHLYGKGRPWDDKTQLAFAKYAENIAQHYSNKKVIFEIWNEWSLKHNYDPKLSDFKNLDSATAYYNLVRIVSPKIRKYGGKNFIIVAGGFNPTDKNDQNWGSQLIKMGIMKYIDGISVHPYTDLNPEDSFVIMDRMQASFTANNNGNVVPLFITEYGIPNRIGTKYTQRYTYTLAKRFINEASKRSYIQGIWWYDLVDDGNQISNSEHNYGILTQDMKQKEISQLFLK</sequence>
<keyword evidence="2 3" id="KW-0326">Glycosidase</keyword>
<evidence type="ECO:0000259" key="5">
    <source>
        <dbReference type="Pfam" id="PF00150"/>
    </source>
</evidence>
<name>A0A0P0YSD4_9ENTR</name>
<comment type="similarity">
    <text evidence="3">Belongs to the glycosyl hydrolase 5 (cellulase A) family.</text>
</comment>
<dbReference type="GO" id="GO:0004553">
    <property type="term" value="F:hydrolase activity, hydrolyzing O-glycosyl compounds"/>
    <property type="evidence" value="ECO:0007669"/>
    <property type="project" value="InterPro"/>
</dbReference>
<proteinExistence type="inferred from homology"/>
<dbReference type="InterPro" id="IPR051923">
    <property type="entry name" value="Glycosyl_Hydrolase_39"/>
</dbReference>
<organism evidence="6">
    <name type="scientific">Klebsiella sp. 3534/51</name>
    <dbReference type="NCBI Taxonomy" id="1497827"/>
    <lineage>
        <taxon>Bacteria</taxon>
        <taxon>Pseudomonadati</taxon>
        <taxon>Pseudomonadota</taxon>
        <taxon>Gammaproteobacteria</taxon>
        <taxon>Enterobacterales</taxon>
        <taxon>Enterobacteriaceae</taxon>
        <taxon>Klebsiella/Raoultella group</taxon>
        <taxon>Klebsiella</taxon>
    </lineage>
</organism>
<feature type="domain" description="Glycoside hydrolase family 5" evidence="5">
    <location>
        <begin position="31"/>
        <end position="271"/>
    </location>
</feature>
<keyword evidence="1 3" id="KW-0378">Hydrolase</keyword>
<dbReference type="PANTHER" id="PTHR12631:SF10">
    <property type="entry name" value="BETA-XYLOSIDASE-LIKE PROTEIN-RELATED"/>
    <property type="match status" value="1"/>
</dbReference>
<dbReference type="PANTHER" id="PTHR12631">
    <property type="entry name" value="ALPHA-L-IDURONIDASE"/>
    <property type="match status" value="1"/>
</dbReference>
<protein>
    <submittedName>
        <fullName evidence="6">Glycosyl hydrolase</fullName>
    </submittedName>
</protein>
<feature type="chain" id="PRO_5006057746" evidence="4">
    <location>
        <begin position="19"/>
        <end position="320"/>
    </location>
</feature>
<evidence type="ECO:0000256" key="1">
    <source>
        <dbReference type="ARBA" id="ARBA00022801"/>
    </source>
</evidence>
<feature type="signal peptide" evidence="4">
    <location>
        <begin position="1"/>
        <end position="18"/>
    </location>
</feature>
<reference evidence="6" key="1">
    <citation type="submission" date="2014-04" db="EMBL/GenBank/DDBJ databases">
        <authorList>
            <person name="Harrison E."/>
        </authorList>
    </citation>
    <scope>NUCLEOTIDE SEQUENCE</scope>
    <source>
        <strain evidence="6">3534/51</strain>
    </source>
</reference>
<accession>A0A0P0YSD4</accession>
<dbReference type="AlphaFoldDB" id="A0A0P0YSD4"/>
<gene>
    <name evidence="6" type="primary">wcuC</name>
</gene>
<dbReference type="SUPFAM" id="SSF51445">
    <property type="entry name" value="(Trans)glycosidases"/>
    <property type="match status" value="1"/>
</dbReference>
<keyword evidence="4" id="KW-0732">Signal</keyword>
<evidence type="ECO:0000256" key="3">
    <source>
        <dbReference type="RuleBase" id="RU361153"/>
    </source>
</evidence>
<dbReference type="GO" id="GO:0000272">
    <property type="term" value="P:polysaccharide catabolic process"/>
    <property type="evidence" value="ECO:0007669"/>
    <property type="project" value="InterPro"/>
</dbReference>
<dbReference type="EMBL" id="AB924593">
    <property type="protein sequence ID" value="BAT24051.1"/>
    <property type="molecule type" value="Genomic_DNA"/>
</dbReference>
<evidence type="ECO:0000256" key="4">
    <source>
        <dbReference type="SAM" id="SignalP"/>
    </source>
</evidence>